<feature type="compositionally biased region" description="Basic residues" evidence="1">
    <location>
        <begin position="214"/>
        <end position="235"/>
    </location>
</feature>
<name>A0A7T8IVJ2_9CAUD</name>
<proteinExistence type="predicted"/>
<keyword evidence="3" id="KW-1185">Reference proteome</keyword>
<protein>
    <submittedName>
        <fullName evidence="2">Uncharacterized protein</fullName>
    </submittedName>
</protein>
<accession>A0A7T8IVJ2</accession>
<evidence type="ECO:0000313" key="3">
    <source>
        <dbReference type="Proteomes" id="UP000596123"/>
    </source>
</evidence>
<sequence>MSDWMSKLQDKKQECEQHPQWTPYWQAIQMIECAKQADHQSTEDPFSKSALEKYTPHALAVVEQQQFETIERLTESGEKWFAPDEIQIGEGPNETLPLSMAMMLPYAQAVRIADGPKSVRKTLVLIDSNGSLSEKNREQLRRCLYKLYEIEVLDDVPLMPDVEALRLLEVVEKQRLETLRAFDRCEQPDEVHLPKSQRRDFAQTRGPRPQHNAHFSKRGNHVNRNVPRRGGGRGR</sequence>
<evidence type="ECO:0000256" key="1">
    <source>
        <dbReference type="SAM" id="MobiDB-lite"/>
    </source>
</evidence>
<evidence type="ECO:0000313" key="2">
    <source>
        <dbReference type="EMBL" id="QQO90210.1"/>
    </source>
</evidence>
<dbReference type="EMBL" id="MW366843">
    <property type="protein sequence ID" value="QQO90210.1"/>
    <property type="molecule type" value="Genomic_DNA"/>
</dbReference>
<gene>
    <name evidence="2" type="ORF">pEaSNUABM5_00068</name>
</gene>
<feature type="compositionally biased region" description="Basic and acidic residues" evidence="1">
    <location>
        <begin position="190"/>
        <end position="202"/>
    </location>
</feature>
<organism evidence="2 3">
    <name type="scientific">Erwinia phage pEa_SNUABM_5</name>
    <dbReference type="NCBI Taxonomy" id="2797313"/>
    <lineage>
        <taxon>Viruses</taxon>
        <taxon>Duplodnaviria</taxon>
        <taxon>Heunggongvirae</taxon>
        <taxon>Uroviricota</taxon>
        <taxon>Caudoviricetes</taxon>
        <taxon>Rivsvirus</taxon>
        <taxon>Rivsvirus SNUABM5</taxon>
    </lineage>
</organism>
<dbReference type="Proteomes" id="UP000596123">
    <property type="component" value="Segment"/>
</dbReference>
<feature type="region of interest" description="Disordered" evidence="1">
    <location>
        <begin position="190"/>
        <end position="235"/>
    </location>
</feature>
<reference evidence="2 3" key="1">
    <citation type="submission" date="2020-12" db="EMBL/GenBank/DDBJ databases">
        <title>Complete genome sequence of Erwinia phage pEa_SNUABM_5.</title>
        <authorList>
            <person name="Kim S.G."/>
            <person name="Lee S.B."/>
            <person name="Kwon J."/>
            <person name="Park S.C."/>
        </authorList>
    </citation>
    <scope>NUCLEOTIDE SEQUENCE [LARGE SCALE GENOMIC DNA]</scope>
</reference>